<dbReference type="AlphaFoldDB" id="A0A6S7K7G8"/>
<comment type="caution">
    <text evidence="1">The sequence shown here is derived from an EMBL/GenBank/DDBJ whole genome shotgun (WGS) entry which is preliminary data.</text>
</comment>
<dbReference type="Proteomes" id="UP001152795">
    <property type="component" value="Unassembled WGS sequence"/>
</dbReference>
<gene>
    <name evidence="1" type="ORF">PACLA_8A071358</name>
</gene>
<evidence type="ECO:0000313" key="2">
    <source>
        <dbReference type="Proteomes" id="UP001152795"/>
    </source>
</evidence>
<reference evidence="1" key="1">
    <citation type="submission" date="2020-04" db="EMBL/GenBank/DDBJ databases">
        <authorList>
            <person name="Alioto T."/>
            <person name="Alioto T."/>
            <person name="Gomez Garrido J."/>
        </authorList>
    </citation>
    <scope>NUCLEOTIDE SEQUENCE</scope>
    <source>
        <strain evidence="1">A484AB</strain>
    </source>
</reference>
<evidence type="ECO:0000313" key="1">
    <source>
        <dbReference type="EMBL" id="CAB4039331.1"/>
    </source>
</evidence>
<keyword evidence="2" id="KW-1185">Reference proteome</keyword>
<dbReference type="EMBL" id="CACRXK020025231">
    <property type="protein sequence ID" value="CAB4039331.1"/>
    <property type="molecule type" value="Genomic_DNA"/>
</dbReference>
<organism evidence="1 2">
    <name type="scientific">Paramuricea clavata</name>
    <name type="common">Red gorgonian</name>
    <name type="synonym">Violescent sea-whip</name>
    <dbReference type="NCBI Taxonomy" id="317549"/>
    <lineage>
        <taxon>Eukaryota</taxon>
        <taxon>Metazoa</taxon>
        <taxon>Cnidaria</taxon>
        <taxon>Anthozoa</taxon>
        <taxon>Octocorallia</taxon>
        <taxon>Malacalcyonacea</taxon>
        <taxon>Plexauridae</taxon>
        <taxon>Paramuricea</taxon>
    </lineage>
</organism>
<name>A0A6S7K7G8_PARCT</name>
<accession>A0A6S7K7G8</accession>
<dbReference type="OrthoDB" id="10586368at2759"/>
<protein>
    <submittedName>
        <fullName evidence="1">Uncharacterized protein</fullName>
    </submittedName>
</protein>
<proteinExistence type="predicted"/>
<sequence>MSEILEDYKKRKLDWKIKFNSEPPLSYVRRHVDLLKEILFCVEIPWPLLRLWNNLQENTSGQNINYVDLLNSTVTDACFIVKSDRIEELLCMQSAAVTVAYKHTTGRKRGLLKDKVYKLSIKRGEIESIEQIKSEISKRKDELEVYKKKCSDLEEEIK</sequence>